<evidence type="ECO:0008006" key="7">
    <source>
        <dbReference type="Google" id="ProtNLM"/>
    </source>
</evidence>
<evidence type="ECO:0000313" key="6">
    <source>
        <dbReference type="Proteomes" id="UP000595140"/>
    </source>
</evidence>
<feature type="compositionally biased region" description="Polar residues" evidence="2">
    <location>
        <begin position="1382"/>
        <end position="1404"/>
    </location>
</feature>
<dbReference type="InterPro" id="IPR044798">
    <property type="entry name" value="EAF1A/B"/>
</dbReference>
<dbReference type="InterPro" id="IPR001005">
    <property type="entry name" value="SANT/Myb"/>
</dbReference>
<evidence type="ECO:0000259" key="3">
    <source>
        <dbReference type="PROSITE" id="PS50090"/>
    </source>
</evidence>
<feature type="region of interest" description="Disordered" evidence="2">
    <location>
        <begin position="1454"/>
        <end position="1593"/>
    </location>
</feature>
<dbReference type="GO" id="GO:0006325">
    <property type="term" value="P:chromatin organization"/>
    <property type="evidence" value="ECO:0007669"/>
    <property type="project" value="UniProtKB-KW"/>
</dbReference>
<dbReference type="OrthoDB" id="372624at2759"/>
<protein>
    <recommendedName>
        <fullName evidence="7">Myb-like domain-containing protein</fullName>
    </recommendedName>
</protein>
<feature type="region of interest" description="Disordered" evidence="2">
    <location>
        <begin position="451"/>
        <end position="480"/>
    </location>
</feature>
<evidence type="ECO:0000259" key="4">
    <source>
        <dbReference type="PROSITE" id="PS51204"/>
    </source>
</evidence>
<feature type="region of interest" description="Disordered" evidence="2">
    <location>
        <begin position="1093"/>
        <end position="1118"/>
    </location>
</feature>
<feature type="compositionally biased region" description="Basic and acidic residues" evidence="2">
    <location>
        <begin position="451"/>
        <end position="469"/>
    </location>
</feature>
<accession>A0A484NKN0</accession>
<dbReference type="Proteomes" id="UP000595140">
    <property type="component" value="Unassembled WGS sequence"/>
</dbReference>
<dbReference type="EMBL" id="OOIL02006792">
    <property type="protein sequence ID" value="VFR02032.1"/>
    <property type="molecule type" value="Genomic_DNA"/>
</dbReference>
<dbReference type="Pfam" id="PF07529">
    <property type="entry name" value="HSA"/>
    <property type="match status" value="1"/>
</dbReference>
<dbReference type="InterPro" id="IPR014012">
    <property type="entry name" value="HSA_dom"/>
</dbReference>
<feature type="compositionally biased region" description="Gly residues" evidence="2">
    <location>
        <begin position="1513"/>
        <end position="1523"/>
    </location>
</feature>
<keyword evidence="6" id="KW-1185">Reference proteome</keyword>
<feature type="domain" description="Myb-like" evidence="3">
    <location>
        <begin position="1037"/>
        <end position="1089"/>
    </location>
</feature>
<dbReference type="PANTHER" id="PTHR46774">
    <property type="entry name" value="CHROMATIN MODIFICATION-RELATED PROTEIN EAF1 A-RELATED"/>
    <property type="match status" value="1"/>
</dbReference>
<feature type="region of interest" description="Disordered" evidence="2">
    <location>
        <begin position="851"/>
        <end position="884"/>
    </location>
</feature>
<feature type="region of interest" description="Disordered" evidence="2">
    <location>
        <begin position="1613"/>
        <end position="1668"/>
    </location>
</feature>
<feature type="compositionally biased region" description="Gly residues" evidence="2">
    <location>
        <begin position="1"/>
        <end position="13"/>
    </location>
</feature>
<feature type="compositionally biased region" description="Polar residues" evidence="2">
    <location>
        <begin position="1613"/>
        <end position="1625"/>
    </location>
</feature>
<dbReference type="SMART" id="SM00573">
    <property type="entry name" value="HSA"/>
    <property type="match status" value="1"/>
</dbReference>
<dbReference type="PROSITE" id="PS51204">
    <property type="entry name" value="HSA"/>
    <property type="match status" value="1"/>
</dbReference>
<dbReference type="PROSITE" id="PS50090">
    <property type="entry name" value="MYB_LIKE"/>
    <property type="match status" value="1"/>
</dbReference>
<evidence type="ECO:0000256" key="2">
    <source>
        <dbReference type="SAM" id="MobiDB-lite"/>
    </source>
</evidence>
<feature type="region of interest" description="Disordered" evidence="2">
    <location>
        <begin position="1382"/>
        <end position="1426"/>
    </location>
</feature>
<feature type="compositionally biased region" description="Low complexity" evidence="2">
    <location>
        <begin position="1472"/>
        <end position="1497"/>
    </location>
</feature>
<keyword evidence="1" id="KW-0156">Chromatin regulator</keyword>
<feature type="region of interest" description="Disordered" evidence="2">
    <location>
        <begin position="1"/>
        <end position="23"/>
    </location>
</feature>
<organism evidence="5 6">
    <name type="scientific">Cuscuta campestris</name>
    <dbReference type="NCBI Taxonomy" id="132261"/>
    <lineage>
        <taxon>Eukaryota</taxon>
        <taxon>Viridiplantae</taxon>
        <taxon>Streptophyta</taxon>
        <taxon>Embryophyta</taxon>
        <taxon>Tracheophyta</taxon>
        <taxon>Spermatophyta</taxon>
        <taxon>Magnoliopsida</taxon>
        <taxon>eudicotyledons</taxon>
        <taxon>Gunneridae</taxon>
        <taxon>Pentapetalae</taxon>
        <taxon>asterids</taxon>
        <taxon>lamiids</taxon>
        <taxon>Solanales</taxon>
        <taxon>Convolvulaceae</taxon>
        <taxon>Cuscuteae</taxon>
        <taxon>Cuscuta</taxon>
        <taxon>Cuscuta subgen. Grammica</taxon>
        <taxon>Cuscuta sect. Cleistogrammica</taxon>
    </lineage>
</organism>
<proteinExistence type="predicted"/>
<name>A0A484NKN0_9ASTE</name>
<evidence type="ECO:0000256" key="1">
    <source>
        <dbReference type="ARBA" id="ARBA00022853"/>
    </source>
</evidence>
<reference evidence="5 6" key="1">
    <citation type="submission" date="2018-04" db="EMBL/GenBank/DDBJ databases">
        <authorList>
            <person name="Vogel A."/>
        </authorList>
    </citation>
    <scope>NUCLEOTIDE SEQUENCE [LARGE SCALE GENOMIC DNA]</scope>
</reference>
<feature type="compositionally biased region" description="Low complexity" evidence="2">
    <location>
        <begin position="1536"/>
        <end position="1561"/>
    </location>
</feature>
<sequence length="1795" mass="194387">MGGVAEGGAGGGTRTSPWSASLEKVQEKLRQEFDVREESRRQLEFLEKGGDPLQFKYGNAASVSVQSTSLTQPDQFGISEAKCSFAYTASPHGDSVESIGRPGTTQLCEPNTADNLLLFDGENVSVQGERMPRHLGRTVGSMLEQSTQLHGNRGAKELGDSAAFDVPRKAYKRRFRPRTNRDGGRSSSNDVLVSVGCGSLPSHNGFTDAKGVTVDAKNKTIQNGIGLPASANDDMPFRTLPSENQDNLESAGVKAAESTAGAIKGGEHIVPDIIYSKDEVNIKQGQCSVDVSQESPIEVARAGLESLPEKEKIGLAGQLCGDSVKVDNLPDSSQIYGLSSANGDKKHLSNNNEMLPTKGLEPKLSCTHTCHRIDGNTESEMRANLKVLDSYVDTKVNPSLPEGITITEMKDMEDCKADDGCPFIGEGCNPMHKTDQNIDFGLKPLKELARSEPDLHDKAKDRNLIEGKESVSFPSSETDSKQIVAVGDNSNHRNDKAYDVDLQVSIDSSIPQLMEATPVDEVPSAPCVGHQSEVNIQLVSKVDEDSILEEAQMIKAKHKRITEFSAVGCPMENRRRSHWDYVLEEMAWLANDVAQERLWKRTAASQISYHAAFTAQSGFQEPNSCWKQKTIAHSLAKAVMGFWHSVKGSMNNLVPQCPNKGPGSAIKEYAVRFLAYNYNDHATPGKIADSEVTDLSWQDHLTEENLFYTVPSNAVAMYRQSIESHVLQYENVGSSMQEEVEMSSREAVADFGSQDHVYEEDEGETNAYNMKITFVGSNPSRFAQKKHKIKMRTNNGRSYDIGAHLSFSHGVENKVLNQRYLNQSKRPSSSMNVSFPTKRIRTGSRQRVLSPFIGSTSSHQLPLKTDASSGETSSFQDDQSTLHGGLHMSNTLEVESVGDLDKQLQFDSTEAFSKPKKKKKAKFLNSAYEQRWLNESGFQNEQRENSKKRMDGLQIESNCNAGLYGLQVSKKQKIMRPSMENSFDNASPVGGSIPSPVASQMSNMSNPNKIIKMLTGRDRSRKGRNSKSLAGHITSGSQWSLLEDQALVVLVHDMGPNWELVSDAINSTLQFKCIYRKPKECNERHKILMDKTNGDAADSAEESGPSQPYPSTLPGIPKGSARQLFQRLKGPMEEDTLKSHFEKIILIGQKYLFHKTKGDNREPKQLQQPHSSHAHALSQVFPNNMNGVPLLTPLDLCDASPPPSSDMVSNGHQSPSTLAVSSPTGLLGVASASTSGMNSFLQGSSNMVAGNNFPPSSTTPNATAVREGRYSVSTSASVPPFTEPQRMHPCNRVLPGRPNSSSPSGAFPGASPSVRMLPGGSNRGGMPVVRPGFQGIIPTSPMLNSGGMISSVNMHSGIGSNNNNKGNPMFRPHDALNVMHPTPQSNSQLIPSFSGGLNSSYPNQIPSPPSSSYAVVHPQGSNNHAINNPQKQALIQLAKERQFQQRLLQQQFGASNPVIPSPPLQNGPSQIASQTSPSTTSLSPMPSHSSPMTPAPHNQLKQQKHPIPPPHGLGRGGAQGGASGSPNQVVGKQRPRQTQMQQQQSSRSHLQQRQQLQPHQQAKLMNGAGRGNVMNGSASSPAQPSNPPVAISNTQIPQPMQKIYPVNASLLTESPQQKPSCSEDVNQGYGPPTALGSTLSSSDHQPPSHPPRLHHKNLTSQNQPNSQRVAKHTVCTSSLVGSKMLAPQDGSDEADVGMINISQWKGVEPLLDSGGALPEVSSNLTDCDIASQVAPPGMSRRRSSGNLSPEEGHNAGVQLQQSHLALHEPQHQHQSGVVGAGNNSLYDRPSNSGPD</sequence>
<feature type="domain" description="HSA" evidence="4">
    <location>
        <begin position="566"/>
        <end position="641"/>
    </location>
</feature>
<dbReference type="PANTHER" id="PTHR46774:SF3">
    <property type="entry name" value="CHROMATIN MODIFICATION-RELATED PROTEIN EAF1 A-RELATED"/>
    <property type="match status" value="1"/>
</dbReference>
<gene>
    <name evidence="5" type="ORF">CCAM_LOCUS43807</name>
</gene>
<dbReference type="GO" id="GO:0035267">
    <property type="term" value="C:NuA4 histone acetyltransferase complex"/>
    <property type="evidence" value="ECO:0007669"/>
    <property type="project" value="InterPro"/>
</dbReference>
<feature type="compositionally biased region" description="Polar residues" evidence="2">
    <location>
        <begin position="1781"/>
        <end position="1795"/>
    </location>
</feature>
<feature type="region of interest" description="Disordered" evidence="2">
    <location>
        <begin position="1731"/>
        <end position="1795"/>
    </location>
</feature>
<evidence type="ECO:0000313" key="5">
    <source>
        <dbReference type="EMBL" id="VFR02032.1"/>
    </source>
</evidence>
<feature type="compositionally biased region" description="Polar residues" evidence="2">
    <location>
        <begin position="1658"/>
        <end position="1668"/>
    </location>
</feature>